<feature type="transmembrane region" description="Helical" evidence="13">
    <location>
        <begin position="49"/>
        <end position="68"/>
    </location>
</feature>
<accession>A0A967B7H3</accession>
<evidence type="ECO:0000256" key="12">
    <source>
        <dbReference type="PIRNR" id="PIRNR002764"/>
    </source>
</evidence>
<evidence type="ECO:0000256" key="10">
    <source>
        <dbReference type="ARBA" id="ARBA00022989"/>
    </source>
</evidence>
<name>A0A967B7H3_9PROT</name>
<dbReference type="GO" id="GO:0005886">
    <property type="term" value="C:plasma membrane"/>
    <property type="evidence" value="ECO:0007669"/>
    <property type="project" value="UniProtKB-SubCell"/>
</dbReference>
<sequence>MNTRSLFVAIVMRDLRLAIRHGADTLGAVLFFILAAALFPLALGPSPALLSRMGPGVVWVCALLAALLPLDRLFGTELEDGSLDQLLLLGLPPSLIALAKMTAHWLTTGLPLLIAAIPMAVMLGQSNHTLPALMAGLVPGTLILSLVGGMAASIVLGARRGGVLLPLLVLPLVTPALIFGAAAVESARTGLPVAADLELLLAFLAGALPLCPLAAGAGLRAAVE</sequence>
<evidence type="ECO:0000256" key="13">
    <source>
        <dbReference type="SAM" id="Phobius"/>
    </source>
</evidence>
<keyword evidence="8 13" id="KW-0812">Transmembrane</keyword>
<dbReference type="PANTHER" id="PTHR30070">
    <property type="entry name" value="HEME EXPORTER PROTEIN B"/>
    <property type="match status" value="1"/>
</dbReference>
<comment type="caution">
    <text evidence="14">The sequence shown here is derived from an EMBL/GenBank/DDBJ whole genome shotgun (WGS) entry which is preliminary data.</text>
</comment>
<keyword evidence="11 12" id="KW-0472">Membrane</keyword>
<evidence type="ECO:0000256" key="4">
    <source>
        <dbReference type="ARBA" id="ARBA00016452"/>
    </source>
</evidence>
<evidence type="ECO:0000256" key="7">
    <source>
        <dbReference type="ARBA" id="ARBA00022519"/>
    </source>
</evidence>
<dbReference type="PIRSF" id="PIRSF002764">
    <property type="entry name" value="CcmB"/>
    <property type="match status" value="1"/>
</dbReference>
<dbReference type="GO" id="GO:0015232">
    <property type="term" value="F:heme transmembrane transporter activity"/>
    <property type="evidence" value="ECO:0007669"/>
    <property type="project" value="InterPro"/>
</dbReference>
<keyword evidence="6 12" id="KW-1003">Cell membrane</keyword>
<dbReference type="PRINTS" id="PR01414">
    <property type="entry name" value="CCMBBIOGNSIS"/>
</dbReference>
<keyword evidence="9 12" id="KW-0201">Cytochrome c-type biogenesis</keyword>
<feature type="transmembrane region" description="Helical" evidence="13">
    <location>
        <begin position="103"/>
        <end position="124"/>
    </location>
</feature>
<keyword evidence="7 12" id="KW-0997">Cell inner membrane</keyword>
<comment type="subcellular location">
    <subcellularLocation>
        <location evidence="2">Cell inner membrane</location>
        <topology evidence="2">Multi-pass membrane protein</topology>
    </subcellularLocation>
</comment>
<feature type="transmembrane region" description="Helical" evidence="13">
    <location>
        <begin position="163"/>
        <end position="184"/>
    </location>
</feature>
<evidence type="ECO:0000313" key="15">
    <source>
        <dbReference type="Proteomes" id="UP000597459"/>
    </source>
</evidence>
<feature type="transmembrane region" description="Helical" evidence="13">
    <location>
        <begin position="199"/>
        <end position="223"/>
    </location>
</feature>
<comment type="function">
    <text evidence="1 12">Required for the export of heme to the periplasm for the biogenesis of c-type cytochromes.</text>
</comment>
<dbReference type="PANTHER" id="PTHR30070:SF1">
    <property type="entry name" value="CYTOCHROME C BIOGENESIS B-RELATED"/>
    <property type="match status" value="1"/>
</dbReference>
<feature type="transmembrane region" description="Helical" evidence="13">
    <location>
        <begin position="130"/>
        <end position="156"/>
    </location>
</feature>
<dbReference type="AlphaFoldDB" id="A0A967B7H3"/>
<keyword evidence="5 12" id="KW-0813">Transport</keyword>
<feature type="transmembrane region" description="Helical" evidence="13">
    <location>
        <begin position="21"/>
        <end position="43"/>
    </location>
</feature>
<dbReference type="InterPro" id="IPR003544">
    <property type="entry name" value="Cyt_c_biogenesis_CcmB"/>
</dbReference>
<evidence type="ECO:0000256" key="6">
    <source>
        <dbReference type="ARBA" id="ARBA00022475"/>
    </source>
</evidence>
<dbReference type="EMBL" id="WOTH01000020">
    <property type="protein sequence ID" value="NHO54298.1"/>
    <property type="molecule type" value="Genomic_DNA"/>
</dbReference>
<evidence type="ECO:0000256" key="1">
    <source>
        <dbReference type="ARBA" id="ARBA00002442"/>
    </source>
</evidence>
<dbReference type="GO" id="GO:0017004">
    <property type="term" value="P:cytochrome complex assembly"/>
    <property type="evidence" value="ECO:0007669"/>
    <property type="project" value="UniProtKB-KW"/>
</dbReference>
<dbReference type="Pfam" id="PF03379">
    <property type="entry name" value="CcmB"/>
    <property type="match status" value="1"/>
</dbReference>
<dbReference type="GO" id="GO:1903607">
    <property type="term" value="P:cytochrome c biosynthetic process"/>
    <property type="evidence" value="ECO:0007669"/>
    <property type="project" value="TreeGrafter"/>
</dbReference>
<reference evidence="14" key="1">
    <citation type="submission" date="2019-11" db="EMBL/GenBank/DDBJ databases">
        <title>Description of new Acetobacter species.</title>
        <authorList>
            <person name="Cleenwerck I."/>
            <person name="Sombolestani A.S."/>
        </authorList>
    </citation>
    <scope>NUCLEOTIDE SEQUENCE</scope>
    <source>
        <strain evidence="14">LMG 1626</strain>
    </source>
</reference>
<evidence type="ECO:0000256" key="3">
    <source>
        <dbReference type="ARBA" id="ARBA00010544"/>
    </source>
</evidence>
<dbReference type="Proteomes" id="UP000597459">
    <property type="component" value="Unassembled WGS sequence"/>
</dbReference>
<comment type="similarity">
    <text evidence="3 12">Belongs to the CcmB/CycW/HelB family.</text>
</comment>
<dbReference type="InterPro" id="IPR026031">
    <property type="entry name" value="Cyt_c_CcmB_bac"/>
</dbReference>
<dbReference type="NCBIfam" id="TIGR01190">
    <property type="entry name" value="ccmB"/>
    <property type="match status" value="1"/>
</dbReference>
<evidence type="ECO:0000256" key="11">
    <source>
        <dbReference type="ARBA" id="ARBA00023136"/>
    </source>
</evidence>
<evidence type="ECO:0000256" key="5">
    <source>
        <dbReference type="ARBA" id="ARBA00022448"/>
    </source>
</evidence>
<evidence type="ECO:0000256" key="9">
    <source>
        <dbReference type="ARBA" id="ARBA00022748"/>
    </source>
</evidence>
<proteinExistence type="inferred from homology"/>
<evidence type="ECO:0000313" key="14">
    <source>
        <dbReference type="EMBL" id="NHO54298.1"/>
    </source>
</evidence>
<organism evidence="14 15">
    <name type="scientific">Acetobacter estunensis</name>
    <dbReference type="NCBI Taxonomy" id="104097"/>
    <lineage>
        <taxon>Bacteria</taxon>
        <taxon>Pseudomonadati</taxon>
        <taxon>Pseudomonadota</taxon>
        <taxon>Alphaproteobacteria</taxon>
        <taxon>Acetobacterales</taxon>
        <taxon>Acetobacteraceae</taxon>
        <taxon>Acetobacter</taxon>
    </lineage>
</organism>
<evidence type="ECO:0000256" key="2">
    <source>
        <dbReference type="ARBA" id="ARBA00004429"/>
    </source>
</evidence>
<evidence type="ECO:0000256" key="8">
    <source>
        <dbReference type="ARBA" id="ARBA00022692"/>
    </source>
</evidence>
<keyword evidence="10 13" id="KW-1133">Transmembrane helix</keyword>
<gene>
    <name evidence="14" type="primary">ccmB</name>
    <name evidence="14" type="ORF">GOB87_10065</name>
</gene>
<keyword evidence="15" id="KW-1185">Reference proteome</keyword>
<dbReference type="RefSeq" id="WP_166316139.1">
    <property type="nucleotide sequence ID" value="NZ_WOTH01000020.1"/>
</dbReference>
<protein>
    <recommendedName>
        <fullName evidence="4 12">Heme exporter protein B</fullName>
    </recommendedName>
</protein>